<organism evidence="1 2">
    <name type="scientific">Skermania pinensis</name>
    <dbReference type="NCBI Taxonomy" id="39122"/>
    <lineage>
        <taxon>Bacteria</taxon>
        <taxon>Bacillati</taxon>
        <taxon>Actinomycetota</taxon>
        <taxon>Actinomycetes</taxon>
        <taxon>Mycobacteriales</taxon>
        <taxon>Gordoniaceae</taxon>
        <taxon>Skermania</taxon>
    </lineage>
</organism>
<gene>
    <name evidence="1" type="ORF">KV203_09150</name>
</gene>
<reference evidence="1" key="1">
    <citation type="submission" date="2021-07" db="EMBL/GenBank/DDBJ databases">
        <title>Candidatus Kaistella beijingensis sp. nov. isolated from a municipal wastewater treatment plant is involved in sludge foaming.</title>
        <authorList>
            <person name="Song Y."/>
            <person name="Liu S.-J."/>
        </authorList>
    </citation>
    <scope>NUCLEOTIDE SEQUENCE</scope>
    <source>
        <strain evidence="1">DSM 43998</strain>
    </source>
</reference>
<name>A0ABX8SC40_9ACTN</name>
<evidence type="ECO:0008006" key="3">
    <source>
        <dbReference type="Google" id="ProtNLM"/>
    </source>
</evidence>
<dbReference type="RefSeq" id="WP_157079711.1">
    <property type="nucleotide sequence ID" value="NZ_CBCRUZ010000001.1"/>
</dbReference>
<keyword evidence="2" id="KW-1185">Reference proteome</keyword>
<sequence>MSTTAEGFIVRKLVAAGLLSAALIVPAVTVSAPLAAADPVAEYRVPVLEVDPYLLAQTIANISGALFTPQSAEFVGSIGAAVGGPILDFTADLLQPR</sequence>
<dbReference type="Proteomes" id="UP000887023">
    <property type="component" value="Chromosome"/>
</dbReference>
<proteinExistence type="predicted"/>
<evidence type="ECO:0000313" key="1">
    <source>
        <dbReference type="EMBL" id="QXQ15445.1"/>
    </source>
</evidence>
<protein>
    <recommendedName>
        <fullName evidence="3">Secreted protein</fullName>
    </recommendedName>
</protein>
<accession>A0ABX8SC40</accession>
<dbReference type="EMBL" id="CP079105">
    <property type="protein sequence ID" value="QXQ15445.1"/>
    <property type="molecule type" value="Genomic_DNA"/>
</dbReference>
<evidence type="ECO:0000313" key="2">
    <source>
        <dbReference type="Proteomes" id="UP000887023"/>
    </source>
</evidence>